<organism evidence="1 2">
    <name type="scientific">Kribbella albertanoniae</name>
    <dbReference type="NCBI Taxonomy" id="1266829"/>
    <lineage>
        <taxon>Bacteria</taxon>
        <taxon>Bacillati</taxon>
        <taxon>Actinomycetota</taxon>
        <taxon>Actinomycetes</taxon>
        <taxon>Propionibacteriales</taxon>
        <taxon>Kribbellaceae</taxon>
        <taxon>Kribbella</taxon>
    </lineage>
</organism>
<dbReference type="EMBL" id="SMKA01000049">
    <property type="protein sequence ID" value="TDC30185.1"/>
    <property type="molecule type" value="Genomic_DNA"/>
</dbReference>
<dbReference type="Proteomes" id="UP000295075">
    <property type="component" value="Unassembled WGS sequence"/>
</dbReference>
<sequence length="99" mass="10691">MPGRTLDRADERIGLTGRQPEATRCHSVYGAGATLHAIEDTCTVDLLVDPVRRSPVAVDAGSGRWLDELASYGVDSVTDVIVTHHWTASRCCRRSPSTA</sequence>
<accession>A0A4V2XRJ7</accession>
<proteinExistence type="predicted"/>
<comment type="caution">
    <text evidence="1">The sequence shown here is derived from an EMBL/GenBank/DDBJ whole genome shotgun (WGS) entry which is preliminary data.</text>
</comment>
<dbReference type="AlphaFoldDB" id="A0A4V2XRJ7"/>
<keyword evidence="2" id="KW-1185">Reference proteome</keyword>
<protein>
    <recommendedName>
        <fullName evidence="3">MBL fold metallo-hydrolase</fullName>
    </recommendedName>
</protein>
<evidence type="ECO:0008006" key="3">
    <source>
        <dbReference type="Google" id="ProtNLM"/>
    </source>
</evidence>
<name>A0A4V2XRJ7_9ACTN</name>
<reference evidence="1 2" key="1">
    <citation type="submission" date="2019-03" db="EMBL/GenBank/DDBJ databases">
        <title>Draft genome sequences of novel Actinobacteria.</title>
        <authorList>
            <person name="Sahin N."/>
            <person name="Ay H."/>
            <person name="Saygin H."/>
        </authorList>
    </citation>
    <scope>NUCLEOTIDE SEQUENCE [LARGE SCALE GENOMIC DNA]</scope>
    <source>
        <strain evidence="1 2">JCM 30547</strain>
    </source>
</reference>
<evidence type="ECO:0000313" key="2">
    <source>
        <dbReference type="Proteomes" id="UP000295075"/>
    </source>
</evidence>
<dbReference type="OrthoDB" id="2971563at2"/>
<evidence type="ECO:0000313" key="1">
    <source>
        <dbReference type="EMBL" id="TDC30185.1"/>
    </source>
</evidence>
<gene>
    <name evidence="1" type="ORF">E1261_13920</name>
</gene>
<dbReference type="RefSeq" id="WP_132406591.1">
    <property type="nucleotide sequence ID" value="NZ_SMKA01000049.1"/>
</dbReference>